<dbReference type="Proteomes" id="UP000245647">
    <property type="component" value="Unassembled WGS sequence"/>
</dbReference>
<dbReference type="InterPro" id="IPR049211">
    <property type="entry name" value="DUF6814"/>
</dbReference>
<protein>
    <submittedName>
        <fullName evidence="2">Uncharacterized protein</fullName>
    </submittedName>
</protein>
<gene>
    <name evidence="2" type="ORF">DDR33_16260</name>
</gene>
<keyword evidence="3" id="KW-1185">Reference proteome</keyword>
<dbReference type="AlphaFoldDB" id="A0A2U2PDY9"/>
<feature type="transmembrane region" description="Helical" evidence="1">
    <location>
        <begin position="41"/>
        <end position="66"/>
    </location>
</feature>
<dbReference type="RefSeq" id="WP_109416861.1">
    <property type="nucleotide sequence ID" value="NZ_QEAS01000013.1"/>
</dbReference>
<evidence type="ECO:0000313" key="2">
    <source>
        <dbReference type="EMBL" id="PWG79617.1"/>
    </source>
</evidence>
<dbReference type="EMBL" id="QEAS01000013">
    <property type="protein sequence ID" value="PWG79617.1"/>
    <property type="molecule type" value="Genomic_DNA"/>
</dbReference>
<name>A0A2U2PDY9_9SPHI</name>
<evidence type="ECO:0000256" key="1">
    <source>
        <dbReference type="SAM" id="Phobius"/>
    </source>
</evidence>
<evidence type="ECO:0000313" key="3">
    <source>
        <dbReference type="Proteomes" id="UP000245647"/>
    </source>
</evidence>
<dbReference type="Pfam" id="PF20664">
    <property type="entry name" value="DUF6814"/>
    <property type="match status" value="1"/>
</dbReference>
<feature type="transmembrane region" description="Helical" evidence="1">
    <location>
        <begin position="7"/>
        <end position="29"/>
    </location>
</feature>
<proteinExistence type="predicted"/>
<keyword evidence="1" id="KW-0472">Membrane</keyword>
<dbReference type="OrthoDB" id="679529at2"/>
<organism evidence="2 3">
    <name type="scientific">Pararcticibacter amylolyticus</name>
    <dbReference type="NCBI Taxonomy" id="2173175"/>
    <lineage>
        <taxon>Bacteria</taxon>
        <taxon>Pseudomonadati</taxon>
        <taxon>Bacteroidota</taxon>
        <taxon>Sphingobacteriia</taxon>
        <taxon>Sphingobacteriales</taxon>
        <taxon>Sphingobacteriaceae</taxon>
        <taxon>Pararcticibacter</taxon>
    </lineage>
</organism>
<reference evidence="2 3" key="1">
    <citation type="submission" date="2018-04" db="EMBL/GenBank/DDBJ databases">
        <title>Pedobacter chongqingensis sp. nov., isolated from a rottenly hemp rope.</title>
        <authorList>
            <person name="Cai Y."/>
        </authorList>
    </citation>
    <scope>NUCLEOTIDE SEQUENCE [LARGE SCALE GENOMIC DNA]</scope>
    <source>
        <strain evidence="2 3">FJ4-8</strain>
    </source>
</reference>
<sequence length="72" mass="8028">MNKLKKYLGIVWFTGGLLLAVFLTYKAISVLGVPGATAEDFVFWSVIVAIFIPITIGFILFGYYAWKGEYGK</sequence>
<comment type="caution">
    <text evidence="2">The sequence shown here is derived from an EMBL/GenBank/DDBJ whole genome shotgun (WGS) entry which is preliminary data.</text>
</comment>
<accession>A0A2U2PDY9</accession>
<keyword evidence="1" id="KW-1133">Transmembrane helix</keyword>
<keyword evidence="1" id="KW-0812">Transmembrane</keyword>